<feature type="compositionally biased region" description="Basic and acidic residues" evidence="7">
    <location>
        <begin position="88"/>
        <end position="97"/>
    </location>
</feature>
<comment type="subcellular location">
    <subcellularLocation>
        <location evidence="1">Cytoplasm</location>
        <location evidence="1">Cytoskeleton</location>
    </subcellularLocation>
</comment>
<dbReference type="Proteomes" id="UP000053144">
    <property type="component" value="Unassembled WGS sequence"/>
</dbReference>
<accession>A0A0L9TB21</accession>
<keyword evidence="4" id="KW-0493">Microtubule</keyword>
<feature type="compositionally biased region" description="Polar residues" evidence="7">
    <location>
        <begin position="370"/>
        <end position="379"/>
    </location>
</feature>
<name>A0A0L9TB21_PHAAN</name>
<feature type="compositionally biased region" description="Low complexity" evidence="7">
    <location>
        <begin position="380"/>
        <end position="390"/>
    </location>
</feature>
<feature type="compositionally biased region" description="Low complexity" evidence="7">
    <location>
        <begin position="322"/>
        <end position="340"/>
    </location>
</feature>
<feature type="compositionally biased region" description="Basic residues" evidence="7">
    <location>
        <begin position="312"/>
        <end position="321"/>
    </location>
</feature>
<dbReference type="EMBL" id="KQ258396">
    <property type="protein sequence ID" value="KOM27748.1"/>
    <property type="molecule type" value="Genomic_DNA"/>
</dbReference>
<evidence type="ECO:0000256" key="1">
    <source>
        <dbReference type="ARBA" id="ARBA00004245"/>
    </source>
</evidence>
<reference evidence="11" key="1">
    <citation type="journal article" date="2015" name="Proc. Natl. Acad. Sci. U.S.A.">
        <title>Genome sequencing of adzuki bean (Vigna angularis) provides insight into high starch and low fat accumulation and domestication.</title>
        <authorList>
            <person name="Yang K."/>
            <person name="Tian Z."/>
            <person name="Chen C."/>
            <person name="Luo L."/>
            <person name="Zhao B."/>
            <person name="Wang Z."/>
            <person name="Yu L."/>
            <person name="Li Y."/>
            <person name="Sun Y."/>
            <person name="Li W."/>
            <person name="Chen Y."/>
            <person name="Li Y."/>
            <person name="Zhang Y."/>
            <person name="Ai D."/>
            <person name="Zhao J."/>
            <person name="Shang C."/>
            <person name="Ma Y."/>
            <person name="Wu B."/>
            <person name="Wang M."/>
            <person name="Gao L."/>
            <person name="Sun D."/>
            <person name="Zhang P."/>
            <person name="Guo F."/>
            <person name="Wang W."/>
            <person name="Li Y."/>
            <person name="Wang J."/>
            <person name="Varshney R.K."/>
            <person name="Wang J."/>
            <person name="Ling H.Q."/>
            <person name="Wan P."/>
        </authorList>
    </citation>
    <scope>NUCLEOTIDE SEQUENCE</scope>
    <source>
        <strain evidence="11">cv. Jingnong 6</strain>
    </source>
</reference>
<reference evidence="9 12" key="3">
    <citation type="submission" date="2020-05" db="EMBL/GenBank/DDBJ databases">
        <title>Vigna angularis (adzuki bean) Var. LongXiaoDou No. 4 denovo assembly.</title>
        <authorList>
            <person name="Xiang H."/>
        </authorList>
    </citation>
    <scope>NUCLEOTIDE SEQUENCE [LARGE SCALE GENOMIC DNA]</scope>
    <source>
        <tissue evidence="9">Leaf</tissue>
    </source>
</reference>
<evidence type="ECO:0000313" key="9">
    <source>
        <dbReference type="EMBL" id="KAG2390064.1"/>
    </source>
</evidence>
<dbReference type="AlphaFoldDB" id="A0A0L9TB21"/>
<feature type="domain" description="TPX2 C-terminal" evidence="8">
    <location>
        <begin position="231"/>
        <end position="306"/>
    </location>
</feature>
<evidence type="ECO:0000313" key="10">
    <source>
        <dbReference type="EMBL" id="KOM27748.1"/>
    </source>
</evidence>
<evidence type="ECO:0000256" key="2">
    <source>
        <dbReference type="ARBA" id="ARBA00005885"/>
    </source>
</evidence>
<gene>
    <name evidence="9" type="ORF">HKW66_Vig0225310</name>
    <name evidence="10" type="ORF">LR48_Vigan462s000100</name>
</gene>
<feature type="compositionally biased region" description="Basic and acidic residues" evidence="7">
    <location>
        <begin position="177"/>
        <end position="192"/>
    </location>
</feature>
<dbReference type="Pfam" id="PF06886">
    <property type="entry name" value="TPX2"/>
    <property type="match status" value="1"/>
</dbReference>
<dbReference type="InterPro" id="IPR044833">
    <property type="entry name" value="WDL5/6"/>
</dbReference>
<feature type="compositionally biased region" description="Basic and acidic residues" evidence="7">
    <location>
        <begin position="414"/>
        <end position="428"/>
    </location>
</feature>
<dbReference type="PANTHER" id="PTHR31358:SF29">
    <property type="entry name" value="PROTEIN WVD2-LIKE 5-RELATED"/>
    <property type="match status" value="1"/>
</dbReference>
<feature type="region of interest" description="Disordered" evidence="7">
    <location>
        <begin position="15"/>
        <end position="40"/>
    </location>
</feature>
<dbReference type="OrthoDB" id="1939285at2759"/>
<dbReference type="EMBL" id="JABFOF010000007">
    <property type="protein sequence ID" value="KAG2390064.1"/>
    <property type="molecule type" value="Genomic_DNA"/>
</dbReference>
<evidence type="ECO:0000256" key="4">
    <source>
        <dbReference type="ARBA" id="ARBA00022701"/>
    </source>
</evidence>
<dbReference type="GO" id="GO:0005874">
    <property type="term" value="C:microtubule"/>
    <property type="evidence" value="ECO:0007669"/>
    <property type="project" value="UniProtKB-KW"/>
</dbReference>
<comment type="similarity">
    <text evidence="2">Belongs to the TPX2 family.</text>
</comment>
<dbReference type="STRING" id="3914.A0A0L9TB21"/>
<feature type="region of interest" description="Disordered" evidence="7">
    <location>
        <begin position="88"/>
        <end position="231"/>
    </location>
</feature>
<dbReference type="Proteomes" id="UP000743370">
    <property type="component" value="Unassembled WGS sequence"/>
</dbReference>
<evidence type="ECO:0000256" key="5">
    <source>
        <dbReference type="ARBA" id="ARBA00023212"/>
    </source>
</evidence>
<keyword evidence="5" id="KW-0206">Cytoskeleton</keyword>
<dbReference type="Gramene" id="KOM27748">
    <property type="protein sequence ID" value="KOM27748"/>
    <property type="gene ID" value="LR48_Vigan462s000100"/>
</dbReference>
<keyword evidence="3" id="KW-0963">Cytoplasm</keyword>
<feature type="compositionally biased region" description="Polar residues" evidence="7">
    <location>
        <begin position="154"/>
        <end position="171"/>
    </location>
</feature>
<feature type="region of interest" description="Disordered" evidence="7">
    <location>
        <begin position="286"/>
        <end position="479"/>
    </location>
</feature>
<evidence type="ECO:0000256" key="6">
    <source>
        <dbReference type="SAM" id="Coils"/>
    </source>
</evidence>
<organism evidence="10 11">
    <name type="scientific">Phaseolus angularis</name>
    <name type="common">Azuki bean</name>
    <name type="synonym">Vigna angularis</name>
    <dbReference type="NCBI Taxonomy" id="3914"/>
    <lineage>
        <taxon>Eukaryota</taxon>
        <taxon>Viridiplantae</taxon>
        <taxon>Streptophyta</taxon>
        <taxon>Embryophyta</taxon>
        <taxon>Tracheophyta</taxon>
        <taxon>Spermatophyta</taxon>
        <taxon>Magnoliopsida</taxon>
        <taxon>eudicotyledons</taxon>
        <taxon>Gunneridae</taxon>
        <taxon>Pentapetalae</taxon>
        <taxon>rosids</taxon>
        <taxon>fabids</taxon>
        <taxon>Fabales</taxon>
        <taxon>Fabaceae</taxon>
        <taxon>Papilionoideae</taxon>
        <taxon>50 kb inversion clade</taxon>
        <taxon>NPAAA clade</taxon>
        <taxon>indigoferoid/millettioid clade</taxon>
        <taxon>Phaseoleae</taxon>
        <taxon>Vigna</taxon>
    </lineage>
</organism>
<dbReference type="OMA" id="QNPAKGH"/>
<keyword evidence="6" id="KW-0175">Coiled coil</keyword>
<evidence type="ECO:0000259" key="8">
    <source>
        <dbReference type="Pfam" id="PF06886"/>
    </source>
</evidence>
<feature type="coiled-coil region" evidence="6">
    <location>
        <begin position="246"/>
        <end position="273"/>
    </location>
</feature>
<evidence type="ECO:0000256" key="3">
    <source>
        <dbReference type="ARBA" id="ARBA00022490"/>
    </source>
</evidence>
<protein>
    <submittedName>
        <fullName evidence="9">Protein WVD2-like 5</fullName>
    </submittedName>
</protein>
<evidence type="ECO:0000256" key="7">
    <source>
        <dbReference type="SAM" id="MobiDB-lite"/>
    </source>
</evidence>
<evidence type="ECO:0000313" key="12">
    <source>
        <dbReference type="Proteomes" id="UP000743370"/>
    </source>
</evidence>
<reference evidence="10" key="2">
    <citation type="submission" date="2015-02" db="EMBL/GenBank/DDBJ databases">
        <authorList>
            <person name="Chooi Y.-H."/>
        </authorList>
    </citation>
    <scope>NUCLEOTIDE SEQUENCE</scope>
    <source>
        <tissue evidence="10">Seedling</tissue>
    </source>
</reference>
<sequence length="479" mass="52034">MDPSNLLPADGVEVVHQNGVHDEPSNSGEDGGAPYDLDPSVTETAETVASNGNFDDFHQSDSAAIDNSFVAEIKESNDIVDGNNVIITKEEDSKISDQTKQSRATKGLVKNKNAKAPSSSGVHASLVNKSKIGKDKEASSSVSNGTLALDSRPKQSIKSSKLFNDRQTQLSKPKHPLKSDEASSEVSMEKTKSKSLRKGPVKDQGEEDSSLSTNNEDAKPHRVGTLPNYGFSFKCGERAERRKEFYNKLEERIQAKEVEKSNLQAKTKETQDAEIKKLRKSLNFKATPMPSFYQEPAPPKVELKKIPTTRPKSPKFGRKKTSANSESDGNTSSSSRLARLSLDEKVSESNPSKGPNPVLQKKPLRRSLPSRLTSEKNNVSKSATALTSSKATKDEKSSLSRAAKKNIKISNATGEEKTETIAATEEKNILSSETDDAVPLNVVPSDNKPSEEDSHVNVDIAVEENPLPPLAQEPVATEQ</sequence>
<dbReference type="PANTHER" id="PTHR31358">
    <property type="entry name" value="PROTEIN WVD2-LIKE 4"/>
    <property type="match status" value="1"/>
</dbReference>
<dbReference type="GO" id="GO:0008017">
    <property type="term" value="F:microtubule binding"/>
    <property type="evidence" value="ECO:0007669"/>
    <property type="project" value="InterPro"/>
</dbReference>
<dbReference type="InterPro" id="IPR027329">
    <property type="entry name" value="TPX2_C"/>
</dbReference>
<proteinExistence type="inferred from homology"/>
<evidence type="ECO:0000313" key="11">
    <source>
        <dbReference type="Proteomes" id="UP000053144"/>
    </source>
</evidence>
<dbReference type="KEGG" id="var:108320999"/>